<feature type="region of interest" description="Disordered" evidence="1">
    <location>
        <begin position="1"/>
        <end position="122"/>
    </location>
</feature>
<protein>
    <submittedName>
        <fullName evidence="2">Uncharacterized protein</fullName>
    </submittedName>
</protein>
<proteinExistence type="predicted"/>
<name>A0A2P5CM11_PARAD</name>
<feature type="compositionally biased region" description="Basic and acidic residues" evidence="1">
    <location>
        <begin position="49"/>
        <end position="68"/>
    </location>
</feature>
<dbReference type="Proteomes" id="UP000237105">
    <property type="component" value="Unassembled WGS sequence"/>
</dbReference>
<comment type="caution">
    <text evidence="2">The sequence shown here is derived from an EMBL/GenBank/DDBJ whole genome shotgun (WGS) entry which is preliminary data.</text>
</comment>
<accession>A0A2P5CM11</accession>
<dbReference type="AlphaFoldDB" id="A0A2P5CM11"/>
<evidence type="ECO:0000313" key="2">
    <source>
        <dbReference type="EMBL" id="PON62074.1"/>
    </source>
</evidence>
<keyword evidence="3" id="KW-1185">Reference proteome</keyword>
<feature type="compositionally biased region" description="Polar residues" evidence="1">
    <location>
        <begin position="38"/>
        <end position="48"/>
    </location>
</feature>
<dbReference type="EMBL" id="JXTB01000116">
    <property type="protein sequence ID" value="PON62074.1"/>
    <property type="molecule type" value="Genomic_DNA"/>
</dbReference>
<feature type="compositionally biased region" description="Basic and acidic residues" evidence="1">
    <location>
        <begin position="100"/>
        <end position="109"/>
    </location>
</feature>
<organism evidence="2 3">
    <name type="scientific">Parasponia andersonii</name>
    <name type="common">Sponia andersonii</name>
    <dbReference type="NCBI Taxonomy" id="3476"/>
    <lineage>
        <taxon>Eukaryota</taxon>
        <taxon>Viridiplantae</taxon>
        <taxon>Streptophyta</taxon>
        <taxon>Embryophyta</taxon>
        <taxon>Tracheophyta</taxon>
        <taxon>Spermatophyta</taxon>
        <taxon>Magnoliopsida</taxon>
        <taxon>eudicotyledons</taxon>
        <taxon>Gunneridae</taxon>
        <taxon>Pentapetalae</taxon>
        <taxon>rosids</taxon>
        <taxon>fabids</taxon>
        <taxon>Rosales</taxon>
        <taxon>Cannabaceae</taxon>
        <taxon>Parasponia</taxon>
    </lineage>
</organism>
<evidence type="ECO:0000256" key="1">
    <source>
        <dbReference type="SAM" id="MobiDB-lite"/>
    </source>
</evidence>
<gene>
    <name evidence="2" type="ORF">PanWU01x14_140670</name>
</gene>
<reference evidence="3" key="1">
    <citation type="submission" date="2016-06" db="EMBL/GenBank/DDBJ databases">
        <title>Parallel loss of symbiosis genes in relatives of nitrogen-fixing non-legume Parasponia.</title>
        <authorList>
            <person name="Van Velzen R."/>
            <person name="Holmer R."/>
            <person name="Bu F."/>
            <person name="Rutten L."/>
            <person name="Van Zeijl A."/>
            <person name="Liu W."/>
            <person name="Santuari L."/>
            <person name="Cao Q."/>
            <person name="Sharma T."/>
            <person name="Shen D."/>
            <person name="Roswanjaya Y."/>
            <person name="Wardhani T."/>
            <person name="Kalhor M.S."/>
            <person name="Jansen J."/>
            <person name="Van den Hoogen J."/>
            <person name="Gungor B."/>
            <person name="Hartog M."/>
            <person name="Hontelez J."/>
            <person name="Verver J."/>
            <person name="Yang W.-C."/>
            <person name="Schijlen E."/>
            <person name="Repin R."/>
            <person name="Schilthuizen M."/>
            <person name="Schranz E."/>
            <person name="Heidstra R."/>
            <person name="Miyata K."/>
            <person name="Fedorova E."/>
            <person name="Kohlen W."/>
            <person name="Bisseling T."/>
            <person name="Smit S."/>
            <person name="Geurts R."/>
        </authorList>
    </citation>
    <scope>NUCLEOTIDE SEQUENCE [LARGE SCALE GENOMIC DNA]</scope>
    <source>
        <strain evidence="3">cv. WU1-14</strain>
    </source>
</reference>
<evidence type="ECO:0000313" key="3">
    <source>
        <dbReference type="Proteomes" id="UP000237105"/>
    </source>
</evidence>
<sequence>MPTSSAPSSGSKAGTGSGAASSRREIAELSRGALRLKSQLSSRPLVSTKQDREPDSSKGEESPAEKKGRIAPSSDSDNDGATLTLMRRRRSMRGGASKDVSQDKAEKITPGHSFGKGGSRSC</sequence>
<feature type="compositionally biased region" description="Low complexity" evidence="1">
    <location>
        <begin position="1"/>
        <end position="21"/>
    </location>
</feature>